<feature type="non-terminal residue" evidence="1">
    <location>
        <position position="1"/>
    </location>
</feature>
<reference evidence="1" key="1">
    <citation type="submission" date="2022-03" db="EMBL/GenBank/DDBJ databases">
        <authorList>
            <person name="Lindestad O."/>
        </authorList>
    </citation>
    <scope>NUCLEOTIDE SEQUENCE</scope>
</reference>
<evidence type="ECO:0000313" key="1">
    <source>
        <dbReference type="EMBL" id="CAH2217627.1"/>
    </source>
</evidence>
<evidence type="ECO:0000313" key="2">
    <source>
        <dbReference type="Proteomes" id="UP000838756"/>
    </source>
</evidence>
<keyword evidence="2" id="KW-1185">Reference proteome</keyword>
<sequence length="218" mass="24768">MEELNKALDDASGNIIKFLDIVQYFNPDGCGSEDNLLNYSTELDLKQLALQKEEIEKIQQQLSRKFISRSKLSVITSNTNGVDDITKKAIKHVLKEMHNLAQNLKKLIYAELNKALDDASGNIIKFLDIVQYFNPDGCGSEDNLLNYSTELDLKQLALQKEEIEKIQQQLSRKFISRSKLSVITSNTNGVDDITKKAIKHVLKEMHNLAQNLKKLIYA</sequence>
<name>A0A8S4QWC5_9NEOP</name>
<accession>A0A8S4QWC5</accession>
<organism evidence="1 2">
    <name type="scientific">Pararge aegeria aegeria</name>
    <dbReference type="NCBI Taxonomy" id="348720"/>
    <lineage>
        <taxon>Eukaryota</taxon>
        <taxon>Metazoa</taxon>
        <taxon>Ecdysozoa</taxon>
        <taxon>Arthropoda</taxon>
        <taxon>Hexapoda</taxon>
        <taxon>Insecta</taxon>
        <taxon>Pterygota</taxon>
        <taxon>Neoptera</taxon>
        <taxon>Endopterygota</taxon>
        <taxon>Lepidoptera</taxon>
        <taxon>Glossata</taxon>
        <taxon>Ditrysia</taxon>
        <taxon>Papilionoidea</taxon>
        <taxon>Nymphalidae</taxon>
        <taxon>Satyrinae</taxon>
        <taxon>Satyrini</taxon>
        <taxon>Parargina</taxon>
        <taxon>Pararge</taxon>
    </lineage>
</organism>
<protein>
    <submittedName>
        <fullName evidence="1">Jg3539 protein</fullName>
    </submittedName>
</protein>
<dbReference type="EMBL" id="CAKXAJ010018323">
    <property type="protein sequence ID" value="CAH2217627.1"/>
    <property type="molecule type" value="Genomic_DNA"/>
</dbReference>
<dbReference type="AlphaFoldDB" id="A0A8S4QWC5"/>
<comment type="caution">
    <text evidence="1">The sequence shown here is derived from an EMBL/GenBank/DDBJ whole genome shotgun (WGS) entry which is preliminary data.</text>
</comment>
<proteinExistence type="predicted"/>
<gene>
    <name evidence="1" type="primary">jg3539</name>
    <name evidence="1" type="ORF">PAEG_LOCUS5512</name>
</gene>
<dbReference type="OrthoDB" id="270970at2759"/>
<dbReference type="Proteomes" id="UP000838756">
    <property type="component" value="Unassembled WGS sequence"/>
</dbReference>